<evidence type="ECO:0000313" key="2">
    <source>
        <dbReference type="Proteomes" id="UP000564385"/>
    </source>
</evidence>
<dbReference type="Proteomes" id="UP000564385">
    <property type="component" value="Unassembled WGS sequence"/>
</dbReference>
<reference evidence="1 2" key="1">
    <citation type="submission" date="2020-07" db="EMBL/GenBank/DDBJ databases">
        <title>Genomic Encyclopedia of Type Strains, Phase IV (KMG-V): Genome sequencing to study the core and pangenomes of soil and plant-associated prokaryotes.</title>
        <authorList>
            <person name="Whitman W."/>
        </authorList>
    </citation>
    <scope>NUCLEOTIDE SEQUENCE [LARGE SCALE GENOMIC DNA]</scope>
    <source>
        <strain evidence="1 2">M8UP22</strain>
    </source>
</reference>
<protein>
    <submittedName>
        <fullName evidence="1">Uncharacterized protein</fullName>
    </submittedName>
</protein>
<accession>A0A852VHP7</accession>
<dbReference type="AlphaFoldDB" id="A0A852VHP7"/>
<organism evidence="1 2">
    <name type="scientific">Tunturiibacter lichenicola</name>
    <dbReference type="NCBI Taxonomy" id="2051959"/>
    <lineage>
        <taxon>Bacteria</taxon>
        <taxon>Pseudomonadati</taxon>
        <taxon>Acidobacteriota</taxon>
        <taxon>Terriglobia</taxon>
        <taxon>Terriglobales</taxon>
        <taxon>Acidobacteriaceae</taxon>
        <taxon>Tunturiibacter</taxon>
    </lineage>
</organism>
<evidence type="ECO:0000313" key="1">
    <source>
        <dbReference type="EMBL" id="NYF89725.1"/>
    </source>
</evidence>
<gene>
    <name evidence="1" type="ORF">HDF08_001792</name>
</gene>
<comment type="caution">
    <text evidence="1">The sequence shown here is derived from an EMBL/GenBank/DDBJ whole genome shotgun (WGS) entry which is preliminary data.</text>
</comment>
<name>A0A852VHP7_9BACT</name>
<dbReference type="EMBL" id="JACCCU010000001">
    <property type="protein sequence ID" value="NYF89725.1"/>
    <property type="molecule type" value="Genomic_DNA"/>
</dbReference>
<sequence length="60" mass="7247">MQSKALLRPLGTRIFAQYHFCEFWLEPKIISDSFPQFRSREWRDWFAMSSLALPKPDLTR</sequence>
<proteinExistence type="predicted"/>